<keyword evidence="4 5" id="KW-0472">Membrane</keyword>
<dbReference type="InterPro" id="IPR038050">
    <property type="entry name" value="Neuro_actylchol_rec"/>
</dbReference>
<evidence type="ECO:0000256" key="6">
    <source>
        <dbReference type="SAM" id="MobiDB-lite"/>
    </source>
</evidence>
<feature type="transmembrane region" description="Helical" evidence="5">
    <location>
        <begin position="509"/>
        <end position="530"/>
    </location>
</feature>
<dbReference type="CDD" id="cd19051">
    <property type="entry name" value="LGIC_TM_cation"/>
    <property type="match status" value="1"/>
</dbReference>
<feature type="domain" description="Neurotransmitter-gated ion-channel transmembrane" evidence="8">
    <location>
        <begin position="296"/>
        <end position="524"/>
    </location>
</feature>
<feature type="compositionally biased region" description="Basic and acidic residues" evidence="6">
    <location>
        <begin position="601"/>
        <end position="612"/>
    </location>
</feature>
<dbReference type="EMBL" id="JARAKH010000012">
    <property type="protein sequence ID" value="KAK8398928.1"/>
    <property type="molecule type" value="Genomic_DNA"/>
</dbReference>
<dbReference type="InterPro" id="IPR018000">
    <property type="entry name" value="Neurotransmitter_ion_chnl_CS"/>
</dbReference>
<keyword evidence="2 5" id="KW-0812">Transmembrane</keyword>
<keyword evidence="3 5" id="KW-1133">Transmembrane helix</keyword>
<keyword evidence="5" id="KW-0732">Signal</keyword>
<comment type="subcellular location">
    <subcellularLocation>
        <location evidence="1">Membrane</location>
        <topology evidence="1">Multi-pass membrane protein</topology>
    </subcellularLocation>
</comment>
<protein>
    <submittedName>
        <fullName evidence="9">Uncharacterized protein</fullName>
    </submittedName>
</protein>
<evidence type="ECO:0000256" key="1">
    <source>
        <dbReference type="ARBA" id="ARBA00004141"/>
    </source>
</evidence>
<dbReference type="Proteomes" id="UP001487740">
    <property type="component" value="Unassembled WGS sequence"/>
</dbReference>
<feature type="compositionally biased region" description="Polar residues" evidence="6">
    <location>
        <begin position="586"/>
        <end position="600"/>
    </location>
</feature>
<dbReference type="Gene3D" id="2.70.170.10">
    <property type="entry name" value="Neurotransmitter-gated ion-channel ligand-binding domain"/>
    <property type="match status" value="1"/>
</dbReference>
<feature type="compositionally biased region" description="Basic and acidic residues" evidence="6">
    <location>
        <begin position="656"/>
        <end position="668"/>
    </location>
</feature>
<evidence type="ECO:0000259" key="8">
    <source>
        <dbReference type="Pfam" id="PF02932"/>
    </source>
</evidence>
<keyword evidence="5" id="KW-0813">Transport</keyword>
<feature type="transmembrane region" description="Helical" evidence="5">
    <location>
        <begin position="289"/>
        <end position="310"/>
    </location>
</feature>
<dbReference type="InterPro" id="IPR006201">
    <property type="entry name" value="Neur_channel"/>
</dbReference>
<dbReference type="InterPro" id="IPR036719">
    <property type="entry name" value="Neuro-gated_channel_TM_sf"/>
</dbReference>
<sequence length="680" mass="76685">MAPKVVLLLLFLCGLILPASANNGGLRKVEPKIEASSDASTSSTNKTKGEHDLFEDLFLTYNNNIRPDEVRKVTRVFFELSLEIIMKWQDKFMKWDPADYGGIKTIRVPYEKIWFPDIILQNTASASYEDGVLNTNAIIYYTGEVELTSHAVLDSICIMDVQWYPFDEQTCELSFASWTYDTYKINLIPGPADLSEYSQNPEFFLEDFYRTIQDLHNPCCLLPVSSKSGTALHESPRTCPYTQFSHPVPYSDPLSLPHPYLQLSRLQVFTCRESCAAIKYHLQIQRRTIFSLFFFLMPGILINICALMVFSLPSESGEKIGLGINSMLAMMVFLMAMTERLPPTEKLPLAGVYYGACISMITFNICFTVFVLNLNVMGMRGYQVPHFIRAITLFVARSIFVRIPKIVKAAWDLDENNRLSSPVESMNDKLEKSKVVRQEEQREAVHGEALHSPQDEAQPRDPFQRRTVLALESINRILTRERKEADESSRRSNLVDEWKFVSRVLDRTLFITFTVVCVIFNLSILTSSPFRERFSYCPVGDCEGLTVEEILELTANSAAGHSVLTNKKTDGEGNGDGMASAHLHSNPGTLVSLNEASNSISEDHKDHKGDKGPRRRKPLERPTGEFLTTPQPDRLYVANPGPKYEGYEGLGLLPPDHNEHQPGARRDPQQQQPPGSAEGG</sequence>
<accession>A0AAW0UIB7</accession>
<keyword evidence="5" id="KW-0406">Ion transport</keyword>
<dbReference type="FunFam" id="2.70.170.10:FF:000028">
    <property type="entry name" value="AcetylCholine Receptor"/>
    <property type="match status" value="1"/>
</dbReference>
<evidence type="ECO:0000256" key="5">
    <source>
        <dbReference type="RuleBase" id="RU000687"/>
    </source>
</evidence>
<proteinExistence type="inferred from homology"/>
<dbReference type="PANTHER" id="PTHR18945">
    <property type="entry name" value="NEUROTRANSMITTER GATED ION CHANNEL"/>
    <property type="match status" value="1"/>
</dbReference>
<comment type="caution">
    <text evidence="9">The sequence shown here is derived from an EMBL/GenBank/DDBJ whole genome shotgun (WGS) entry which is preliminary data.</text>
</comment>
<feature type="chain" id="PRO_5043102097" evidence="5">
    <location>
        <begin position="22"/>
        <end position="680"/>
    </location>
</feature>
<dbReference type="GO" id="GO:0005230">
    <property type="term" value="F:extracellular ligand-gated monoatomic ion channel activity"/>
    <property type="evidence" value="ECO:0007669"/>
    <property type="project" value="InterPro"/>
</dbReference>
<dbReference type="Pfam" id="PF02932">
    <property type="entry name" value="Neur_chan_memb"/>
    <property type="match status" value="1"/>
</dbReference>
<evidence type="ECO:0000313" key="9">
    <source>
        <dbReference type="EMBL" id="KAK8398928.1"/>
    </source>
</evidence>
<gene>
    <name evidence="9" type="ORF">O3P69_004199</name>
</gene>
<evidence type="ECO:0000313" key="10">
    <source>
        <dbReference type="Proteomes" id="UP001487740"/>
    </source>
</evidence>
<reference evidence="9 10" key="1">
    <citation type="submission" date="2023-03" db="EMBL/GenBank/DDBJ databases">
        <title>High-quality genome of Scylla paramamosain provides insights in environmental adaptation.</title>
        <authorList>
            <person name="Zhang L."/>
        </authorList>
    </citation>
    <scope>NUCLEOTIDE SEQUENCE [LARGE SCALE GENOMIC DNA]</scope>
    <source>
        <strain evidence="9">LZ_2023a</strain>
        <tissue evidence="9">Muscle</tissue>
    </source>
</reference>
<dbReference type="InterPro" id="IPR006202">
    <property type="entry name" value="Neur_chan_lig-bd"/>
</dbReference>
<dbReference type="AlphaFoldDB" id="A0AAW0UIB7"/>
<dbReference type="InterPro" id="IPR036734">
    <property type="entry name" value="Neur_chan_lig-bd_sf"/>
</dbReference>
<feature type="signal peptide" evidence="5">
    <location>
        <begin position="1"/>
        <end position="21"/>
    </location>
</feature>
<dbReference type="Pfam" id="PF02931">
    <property type="entry name" value="Neur_chan_LBD"/>
    <property type="match status" value="1"/>
</dbReference>
<dbReference type="GO" id="GO:0016020">
    <property type="term" value="C:membrane"/>
    <property type="evidence" value="ECO:0007669"/>
    <property type="project" value="UniProtKB-SubCell"/>
</dbReference>
<keyword evidence="10" id="KW-1185">Reference proteome</keyword>
<evidence type="ECO:0000259" key="7">
    <source>
        <dbReference type="Pfam" id="PF02931"/>
    </source>
</evidence>
<dbReference type="Gene3D" id="1.20.58.390">
    <property type="entry name" value="Neurotransmitter-gated ion-channel transmembrane domain"/>
    <property type="match status" value="2"/>
</dbReference>
<feature type="region of interest" description="Disordered" evidence="6">
    <location>
        <begin position="564"/>
        <end position="680"/>
    </location>
</feature>
<feature type="domain" description="Neurotransmitter-gated ion-channel ligand-binding" evidence="7">
    <location>
        <begin position="77"/>
        <end position="208"/>
    </location>
</feature>
<dbReference type="PRINTS" id="PR00252">
    <property type="entry name" value="NRIONCHANNEL"/>
</dbReference>
<name>A0AAW0UIB7_SCYPA</name>
<feature type="transmembrane region" description="Helical" evidence="5">
    <location>
        <begin position="350"/>
        <end position="372"/>
    </location>
</feature>
<evidence type="ECO:0000256" key="3">
    <source>
        <dbReference type="ARBA" id="ARBA00022989"/>
    </source>
</evidence>
<feature type="transmembrane region" description="Helical" evidence="5">
    <location>
        <begin position="322"/>
        <end position="338"/>
    </location>
</feature>
<keyword evidence="5" id="KW-0407">Ion channel</keyword>
<organism evidence="9 10">
    <name type="scientific">Scylla paramamosain</name>
    <name type="common">Mud crab</name>
    <dbReference type="NCBI Taxonomy" id="85552"/>
    <lineage>
        <taxon>Eukaryota</taxon>
        <taxon>Metazoa</taxon>
        <taxon>Ecdysozoa</taxon>
        <taxon>Arthropoda</taxon>
        <taxon>Crustacea</taxon>
        <taxon>Multicrustacea</taxon>
        <taxon>Malacostraca</taxon>
        <taxon>Eumalacostraca</taxon>
        <taxon>Eucarida</taxon>
        <taxon>Decapoda</taxon>
        <taxon>Pleocyemata</taxon>
        <taxon>Brachyura</taxon>
        <taxon>Eubrachyura</taxon>
        <taxon>Portunoidea</taxon>
        <taxon>Portunidae</taxon>
        <taxon>Portuninae</taxon>
        <taxon>Scylla</taxon>
    </lineage>
</organism>
<dbReference type="InterPro" id="IPR006029">
    <property type="entry name" value="Neurotrans-gated_channel_TM"/>
</dbReference>
<dbReference type="GO" id="GO:0004888">
    <property type="term" value="F:transmembrane signaling receptor activity"/>
    <property type="evidence" value="ECO:0007669"/>
    <property type="project" value="InterPro"/>
</dbReference>
<evidence type="ECO:0000256" key="2">
    <source>
        <dbReference type="ARBA" id="ARBA00022692"/>
    </source>
</evidence>
<dbReference type="SUPFAM" id="SSF90112">
    <property type="entry name" value="Neurotransmitter-gated ion-channel transmembrane pore"/>
    <property type="match status" value="1"/>
</dbReference>
<comment type="similarity">
    <text evidence="5">Belongs to the ligand-gated ion channel (TC 1.A.9) family.</text>
</comment>
<dbReference type="PROSITE" id="PS00236">
    <property type="entry name" value="NEUROTR_ION_CHANNEL"/>
    <property type="match status" value="1"/>
</dbReference>
<dbReference type="SUPFAM" id="SSF63712">
    <property type="entry name" value="Nicotinic receptor ligand binding domain-like"/>
    <property type="match status" value="1"/>
</dbReference>
<evidence type="ECO:0000256" key="4">
    <source>
        <dbReference type="ARBA" id="ARBA00023136"/>
    </source>
</evidence>